<dbReference type="STRING" id="1168035.SAMN05444280_12765"/>
<sequence length="36" mass="4248">MQFAFLLKYKPSYGKKIVVKEAFTIVNNRDTVKTRI</sequence>
<reference evidence="1 2" key="1">
    <citation type="submission" date="2016-11" db="EMBL/GenBank/DDBJ databases">
        <authorList>
            <person name="Jaros S."/>
            <person name="Januszkiewicz K."/>
            <person name="Wedrychowicz H."/>
        </authorList>
    </citation>
    <scope>NUCLEOTIDE SEQUENCE [LARGE SCALE GENOMIC DNA]</scope>
    <source>
        <strain evidence="1 2">DSM 27063</strain>
    </source>
</reference>
<evidence type="ECO:0000313" key="2">
    <source>
        <dbReference type="Proteomes" id="UP000184050"/>
    </source>
</evidence>
<organism evidence="1 2">
    <name type="scientific">Tangfeifania diversioriginum</name>
    <dbReference type="NCBI Taxonomy" id="1168035"/>
    <lineage>
        <taxon>Bacteria</taxon>
        <taxon>Pseudomonadati</taxon>
        <taxon>Bacteroidota</taxon>
        <taxon>Bacteroidia</taxon>
        <taxon>Marinilabiliales</taxon>
        <taxon>Prolixibacteraceae</taxon>
        <taxon>Tangfeifania</taxon>
    </lineage>
</organism>
<accession>A0A1M6LNJ6</accession>
<evidence type="ECO:0000313" key="1">
    <source>
        <dbReference type="EMBL" id="SHJ72750.1"/>
    </source>
</evidence>
<gene>
    <name evidence="1" type="ORF">SAMN05444280_12765</name>
</gene>
<name>A0A1M6LNJ6_9BACT</name>
<dbReference type="AlphaFoldDB" id="A0A1M6LNJ6"/>
<protein>
    <submittedName>
        <fullName evidence="1">Uncharacterized protein</fullName>
    </submittedName>
</protein>
<dbReference type="Proteomes" id="UP000184050">
    <property type="component" value="Unassembled WGS sequence"/>
</dbReference>
<dbReference type="EMBL" id="FQZE01000027">
    <property type="protein sequence ID" value="SHJ72750.1"/>
    <property type="molecule type" value="Genomic_DNA"/>
</dbReference>
<keyword evidence="2" id="KW-1185">Reference proteome</keyword>
<proteinExistence type="predicted"/>